<dbReference type="KEGG" id="thes:FHQ07_12960"/>
<dbReference type="GO" id="GO:0005737">
    <property type="term" value="C:cytoplasm"/>
    <property type="evidence" value="ECO:0007669"/>
    <property type="project" value="UniProtKB-SubCell"/>
</dbReference>
<proteinExistence type="inferred from homology"/>
<name>A0A5B7ZSK0_9GAMM</name>
<dbReference type="InterPro" id="IPR012795">
    <property type="entry name" value="tRNA_Ile_lys_synt_N"/>
</dbReference>
<dbReference type="InterPro" id="IPR012094">
    <property type="entry name" value="tRNA_Ile_lys_synt"/>
</dbReference>
<dbReference type="SUPFAM" id="SSF82829">
    <property type="entry name" value="MesJ substrate recognition domain-like"/>
    <property type="match status" value="1"/>
</dbReference>
<sequence>MPATALRKAVTRDDGRPILLGYSGGMDSGVLLHLLANDAGARRNGLRAIHVHHGLHADADAWAAHCRRECAALDVALQVVRVEVDRDAGLGPEGAARAARHRAFGESLGEGEVLALAHHRDDQAETFLLRALRGSGADGLAAMRPWRSCARGWLWRPLLGIARDELRGYAMAHGLRWIDDPGNGDPRFDRNFLRNQVMPLLHQRWPAAAQNLARSAALSAQAAGLLEREDASALSRAMHDQSALDVAALRNITAERRARVLRRWIEGLGLPPLPGRGIERIETGLLAARADAAACFDWAGARVQRWRNLLHAGRIRAALPRDWEQAWDGDAPLALPTGDRLELIGAGRFDAPLRAHARQGGERIVQPGRAHSHALKHVLQDAELPPWQRARLPLLSDRDGELLAAGDGILSARMAAWLRAHGARLHWTRVP</sequence>
<comment type="domain">
    <text evidence="8">The N-terminal region contains the highly conserved SGGXDS motif, predicted to be a P-loop motif involved in ATP binding.</text>
</comment>
<protein>
    <recommendedName>
        <fullName evidence="8">tRNA(Ile)-lysidine synthase</fullName>
        <ecNumber evidence="8">6.3.4.19</ecNumber>
    </recommendedName>
    <alternativeName>
        <fullName evidence="8">tRNA(Ile)-2-lysyl-cytidine synthase</fullName>
    </alternativeName>
    <alternativeName>
        <fullName evidence="8">tRNA(Ile)-lysidine synthetase</fullName>
    </alternativeName>
</protein>
<gene>
    <name evidence="8 10" type="primary">tilS</name>
    <name evidence="10" type="ORF">FHQ07_12960</name>
</gene>
<keyword evidence="11" id="KW-1185">Reference proteome</keyword>
<dbReference type="GO" id="GO:0006400">
    <property type="term" value="P:tRNA modification"/>
    <property type="evidence" value="ECO:0007669"/>
    <property type="project" value="UniProtKB-UniRule"/>
</dbReference>
<evidence type="ECO:0000256" key="3">
    <source>
        <dbReference type="ARBA" id="ARBA00022598"/>
    </source>
</evidence>
<dbReference type="OrthoDB" id="9807403at2"/>
<comment type="similarity">
    <text evidence="8">Belongs to the tRNA(Ile)-lysidine synthase family.</text>
</comment>
<reference evidence="10 11" key="1">
    <citation type="submission" date="2019-06" db="EMBL/GenBank/DDBJ databases">
        <title>Thermomonas aquatica sp. nov., isolated from an industrial wastewater treatment plant.</title>
        <authorList>
            <person name="Jeon J.H."/>
            <person name="Park D.-S."/>
        </authorList>
    </citation>
    <scope>NUCLEOTIDE SEQUENCE [LARGE SCALE GENOMIC DNA]</scope>
    <source>
        <strain evidence="10 11">SY21</strain>
    </source>
</reference>
<feature type="domain" description="Lysidine-tRNA(Ile) synthetase C-terminal" evidence="9">
    <location>
        <begin position="353"/>
        <end position="427"/>
    </location>
</feature>
<evidence type="ECO:0000313" key="11">
    <source>
        <dbReference type="Proteomes" id="UP000308149"/>
    </source>
</evidence>
<dbReference type="SUPFAM" id="SSF56037">
    <property type="entry name" value="PheT/TilS domain"/>
    <property type="match status" value="1"/>
</dbReference>
<keyword evidence="2 8" id="KW-0963">Cytoplasm</keyword>
<dbReference type="Pfam" id="PF01171">
    <property type="entry name" value="ATP_bind_3"/>
    <property type="match status" value="1"/>
</dbReference>
<dbReference type="Pfam" id="PF09179">
    <property type="entry name" value="TilS"/>
    <property type="match status" value="1"/>
</dbReference>
<evidence type="ECO:0000313" key="10">
    <source>
        <dbReference type="EMBL" id="QDA58151.1"/>
    </source>
</evidence>
<dbReference type="Gene3D" id="1.20.59.20">
    <property type="match status" value="1"/>
</dbReference>
<dbReference type="GO" id="GO:0005524">
    <property type="term" value="F:ATP binding"/>
    <property type="evidence" value="ECO:0007669"/>
    <property type="project" value="UniProtKB-UniRule"/>
</dbReference>
<evidence type="ECO:0000256" key="7">
    <source>
        <dbReference type="ARBA" id="ARBA00048539"/>
    </source>
</evidence>
<dbReference type="HAMAP" id="MF_01161">
    <property type="entry name" value="tRNA_Ile_lys_synt"/>
    <property type="match status" value="1"/>
</dbReference>
<dbReference type="EC" id="6.3.4.19" evidence="8"/>
<evidence type="ECO:0000256" key="5">
    <source>
        <dbReference type="ARBA" id="ARBA00022741"/>
    </source>
</evidence>
<dbReference type="InterPro" id="IPR014729">
    <property type="entry name" value="Rossmann-like_a/b/a_fold"/>
</dbReference>
<keyword evidence="6 8" id="KW-0067">ATP-binding</keyword>
<comment type="catalytic activity">
    <reaction evidence="7 8">
        <text>cytidine(34) in tRNA(Ile2) + L-lysine + ATP = lysidine(34) in tRNA(Ile2) + AMP + diphosphate + H(+)</text>
        <dbReference type="Rhea" id="RHEA:43744"/>
        <dbReference type="Rhea" id="RHEA-COMP:10625"/>
        <dbReference type="Rhea" id="RHEA-COMP:10670"/>
        <dbReference type="ChEBI" id="CHEBI:15378"/>
        <dbReference type="ChEBI" id="CHEBI:30616"/>
        <dbReference type="ChEBI" id="CHEBI:32551"/>
        <dbReference type="ChEBI" id="CHEBI:33019"/>
        <dbReference type="ChEBI" id="CHEBI:82748"/>
        <dbReference type="ChEBI" id="CHEBI:83665"/>
        <dbReference type="ChEBI" id="CHEBI:456215"/>
        <dbReference type="EC" id="6.3.4.19"/>
    </reaction>
</comment>
<keyword evidence="4 8" id="KW-0819">tRNA processing</keyword>
<comment type="function">
    <text evidence="8">Ligates lysine onto the cytidine present at position 34 of the AUA codon-specific tRNA(Ile) that contains the anticodon CAU, in an ATP-dependent manner. Cytidine is converted to lysidine, thus changing the amino acid specificity of the tRNA from methionine to isoleucine.</text>
</comment>
<dbReference type="GO" id="GO:0032267">
    <property type="term" value="F:tRNA(Ile)-lysidine synthase activity"/>
    <property type="evidence" value="ECO:0007669"/>
    <property type="project" value="UniProtKB-EC"/>
</dbReference>
<comment type="subcellular location">
    <subcellularLocation>
        <location evidence="1 8">Cytoplasm</location>
    </subcellularLocation>
</comment>
<evidence type="ECO:0000256" key="6">
    <source>
        <dbReference type="ARBA" id="ARBA00022840"/>
    </source>
</evidence>
<organism evidence="10 11">
    <name type="scientific">Thermomonas aquatica</name>
    <dbReference type="NCBI Taxonomy" id="2202149"/>
    <lineage>
        <taxon>Bacteria</taxon>
        <taxon>Pseudomonadati</taxon>
        <taxon>Pseudomonadota</taxon>
        <taxon>Gammaproteobacteria</taxon>
        <taxon>Lysobacterales</taxon>
        <taxon>Lysobacteraceae</taxon>
        <taxon>Thermomonas</taxon>
    </lineage>
</organism>
<dbReference type="Pfam" id="PF11734">
    <property type="entry name" value="TilS_C"/>
    <property type="match status" value="1"/>
</dbReference>
<evidence type="ECO:0000256" key="4">
    <source>
        <dbReference type="ARBA" id="ARBA00022694"/>
    </source>
</evidence>
<keyword evidence="3 8" id="KW-0436">Ligase</keyword>
<dbReference type="Proteomes" id="UP000308149">
    <property type="component" value="Chromosome"/>
</dbReference>
<dbReference type="CDD" id="cd01992">
    <property type="entry name" value="TilS_N"/>
    <property type="match status" value="1"/>
</dbReference>
<dbReference type="SMART" id="SM00977">
    <property type="entry name" value="TilS_C"/>
    <property type="match status" value="1"/>
</dbReference>
<dbReference type="RefSeq" id="WP_139717334.1">
    <property type="nucleotide sequence ID" value="NZ_CP040871.1"/>
</dbReference>
<dbReference type="Gene3D" id="3.40.50.620">
    <property type="entry name" value="HUPs"/>
    <property type="match status" value="1"/>
</dbReference>
<accession>A0A5B7ZSK0</accession>
<dbReference type="NCBIfam" id="TIGR02432">
    <property type="entry name" value="lysidine_TilS_N"/>
    <property type="match status" value="1"/>
</dbReference>
<feature type="binding site" evidence="8">
    <location>
        <begin position="23"/>
        <end position="28"/>
    </location>
    <ligand>
        <name>ATP</name>
        <dbReference type="ChEBI" id="CHEBI:30616"/>
    </ligand>
</feature>
<keyword evidence="5 8" id="KW-0547">Nucleotide-binding</keyword>
<dbReference type="InterPro" id="IPR011063">
    <property type="entry name" value="TilS/TtcA_N"/>
</dbReference>
<dbReference type="NCBIfam" id="TIGR02433">
    <property type="entry name" value="lysidine_TilS_C"/>
    <property type="match status" value="1"/>
</dbReference>
<dbReference type="SUPFAM" id="SSF52402">
    <property type="entry name" value="Adenine nucleotide alpha hydrolases-like"/>
    <property type="match status" value="1"/>
</dbReference>
<dbReference type="AlphaFoldDB" id="A0A5B7ZSK0"/>
<dbReference type="InterPro" id="IPR015262">
    <property type="entry name" value="tRNA_Ile_lys_synt_subst-bd"/>
</dbReference>
<dbReference type="PANTHER" id="PTHR43033">
    <property type="entry name" value="TRNA(ILE)-LYSIDINE SYNTHASE-RELATED"/>
    <property type="match status" value="1"/>
</dbReference>
<evidence type="ECO:0000256" key="8">
    <source>
        <dbReference type="HAMAP-Rule" id="MF_01161"/>
    </source>
</evidence>
<dbReference type="PANTHER" id="PTHR43033:SF1">
    <property type="entry name" value="TRNA(ILE)-LYSIDINE SYNTHASE-RELATED"/>
    <property type="match status" value="1"/>
</dbReference>
<evidence type="ECO:0000256" key="2">
    <source>
        <dbReference type="ARBA" id="ARBA00022490"/>
    </source>
</evidence>
<evidence type="ECO:0000259" key="9">
    <source>
        <dbReference type="SMART" id="SM00977"/>
    </source>
</evidence>
<evidence type="ECO:0000256" key="1">
    <source>
        <dbReference type="ARBA" id="ARBA00004496"/>
    </source>
</evidence>
<dbReference type="InterPro" id="IPR012796">
    <property type="entry name" value="Lysidine-tRNA-synth_C"/>
</dbReference>
<dbReference type="EMBL" id="CP040871">
    <property type="protein sequence ID" value="QDA58151.1"/>
    <property type="molecule type" value="Genomic_DNA"/>
</dbReference>